<organism evidence="1 2">
    <name type="scientific">Alkalilimnicola ehrlichii</name>
    <dbReference type="NCBI Taxonomy" id="351052"/>
    <lineage>
        <taxon>Bacteria</taxon>
        <taxon>Pseudomonadati</taxon>
        <taxon>Pseudomonadota</taxon>
        <taxon>Gammaproteobacteria</taxon>
        <taxon>Chromatiales</taxon>
        <taxon>Ectothiorhodospiraceae</taxon>
        <taxon>Alkalilimnicola</taxon>
    </lineage>
</organism>
<reference evidence="2" key="1">
    <citation type="submission" date="2017-05" db="EMBL/GenBank/DDBJ databases">
        <authorList>
            <person name="Sharma S."/>
            <person name="Sidhu C."/>
            <person name="Pinnaka A.K."/>
        </authorList>
    </citation>
    <scope>NUCLEOTIDE SEQUENCE [LARGE SCALE GENOMIC DNA]</scope>
    <source>
        <strain evidence="2">AK93</strain>
    </source>
</reference>
<gene>
    <name evidence="1" type="ORF">CAL65_14460</name>
</gene>
<evidence type="ECO:0000313" key="1">
    <source>
        <dbReference type="EMBL" id="RFA34892.1"/>
    </source>
</evidence>
<proteinExistence type="predicted"/>
<dbReference type="AlphaFoldDB" id="A0A3E0WPL2"/>
<comment type="caution">
    <text evidence="1">The sequence shown here is derived from an EMBL/GenBank/DDBJ whole genome shotgun (WGS) entry which is preliminary data.</text>
</comment>
<dbReference type="Proteomes" id="UP000256763">
    <property type="component" value="Unassembled WGS sequence"/>
</dbReference>
<accession>A0A3E0WPL2</accession>
<evidence type="ECO:0000313" key="2">
    <source>
        <dbReference type="Proteomes" id="UP000256763"/>
    </source>
</evidence>
<keyword evidence="2" id="KW-1185">Reference proteome</keyword>
<protein>
    <submittedName>
        <fullName evidence="1">Uncharacterized protein</fullName>
    </submittedName>
</protein>
<dbReference type="EMBL" id="NFZW01000014">
    <property type="protein sequence ID" value="RFA34892.1"/>
    <property type="molecule type" value="Genomic_DNA"/>
</dbReference>
<dbReference type="RefSeq" id="WP_116302740.1">
    <property type="nucleotide sequence ID" value="NZ_NFZV01000013.1"/>
</dbReference>
<dbReference type="OrthoDB" id="9788802at2"/>
<name>A0A3E0WPL2_9GAMM</name>
<sequence length="170" mass="18798">MTTETEFPDYQIAIYSTGLQIYADAVAPLAASAPSEGDGRITPPGVVLSACDASTEEQAIRLSHAYRFSQSSPQQRMYLVEGAVSYVCDLEQETLLRFGPYPVRAEQPDLAQLMAEHEAAVLARNVQDCQFDYRPGVAYRTALVTLRLNLAREEVGDVRLIRQVAMDNQP</sequence>